<protein>
    <submittedName>
        <fullName evidence="3">Plasmid stabilization system protein ParE</fullName>
    </submittedName>
</protein>
<dbReference type="InterPro" id="IPR035093">
    <property type="entry name" value="RelE/ParE_toxin_dom_sf"/>
</dbReference>
<dbReference type="PANTHER" id="PTHR33755:SF7">
    <property type="entry name" value="TOXIN MODULE OF TOXIN-ANTITOXIN SYSTEM RELE_STBE FAMILY"/>
    <property type="match status" value="1"/>
</dbReference>
<dbReference type="RefSeq" id="WP_218142664.1">
    <property type="nucleotide sequence ID" value="NZ_FOVE01000009.1"/>
</dbReference>
<dbReference type="Proteomes" id="UP000242869">
    <property type="component" value="Unassembled WGS sequence"/>
</dbReference>
<dbReference type="EMBL" id="FOVE01000009">
    <property type="protein sequence ID" value="SFN45261.1"/>
    <property type="molecule type" value="Genomic_DNA"/>
</dbReference>
<reference evidence="4" key="1">
    <citation type="submission" date="2016-10" db="EMBL/GenBank/DDBJ databases">
        <authorList>
            <person name="Varghese N."/>
            <person name="Submissions S."/>
        </authorList>
    </citation>
    <scope>NUCLEOTIDE SEQUENCE [LARGE SCALE GENOMIC DNA]</scope>
    <source>
        <strain evidence="4">DSM 6150</strain>
    </source>
</reference>
<comment type="similarity">
    <text evidence="1">Belongs to the RelE toxin family.</text>
</comment>
<proteinExistence type="inferred from homology"/>
<dbReference type="Pfam" id="PF05016">
    <property type="entry name" value="ParE_toxin"/>
    <property type="match status" value="1"/>
</dbReference>
<evidence type="ECO:0000313" key="3">
    <source>
        <dbReference type="EMBL" id="SFN45261.1"/>
    </source>
</evidence>
<dbReference type="InterPro" id="IPR051803">
    <property type="entry name" value="TA_system_RelE-like_toxin"/>
</dbReference>
<gene>
    <name evidence="3" type="ORF">SAMN05660284_01527</name>
</gene>
<dbReference type="InterPro" id="IPR007712">
    <property type="entry name" value="RelE/ParE_toxin"/>
</dbReference>
<evidence type="ECO:0000256" key="1">
    <source>
        <dbReference type="ARBA" id="ARBA00006226"/>
    </source>
</evidence>
<dbReference type="STRING" id="83765.SAMN05660284_01527"/>
<dbReference type="PANTHER" id="PTHR33755">
    <property type="entry name" value="TOXIN PARE1-RELATED"/>
    <property type="match status" value="1"/>
</dbReference>
<dbReference type="AlphaFoldDB" id="A0A1I4Z4R1"/>
<keyword evidence="4" id="KW-1185">Reference proteome</keyword>
<evidence type="ECO:0000256" key="2">
    <source>
        <dbReference type="ARBA" id="ARBA00022649"/>
    </source>
</evidence>
<dbReference type="Gene3D" id="3.30.2310.20">
    <property type="entry name" value="RelE-like"/>
    <property type="match status" value="1"/>
</dbReference>
<accession>A0A1I4Z4R1</accession>
<name>A0A1I4Z4R1_9NEIS</name>
<keyword evidence="2" id="KW-1277">Toxin-antitoxin system</keyword>
<evidence type="ECO:0000313" key="4">
    <source>
        <dbReference type="Proteomes" id="UP000242869"/>
    </source>
</evidence>
<organism evidence="3 4">
    <name type="scientific">Formivibrio citricus</name>
    <dbReference type="NCBI Taxonomy" id="83765"/>
    <lineage>
        <taxon>Bacteria</taxon>
        <taxon>Pseudomonadati</taxon>
        <taxon>Pseudomonadota</taxon>
        <taxon>Betaproteobacteria</taxon>
        <taxon>Neisseriales</taxon>
        <taxon>Chitinibacteraceae</taxon>
        <taxon>Formivibrio</taxon>
    </lineage>
</organism>
<sequence>MPALNWHPDALRDVERLYHFLAENSPHSAQRAVEAIRQAAKELAESPGIGVPLAEFRQFPARFGRSAYVLRYAVLDDGSVLIVRVWHSREDRPA</sequence>